<feature type="region of interest" description="Disordered" evidence="11">
    <location>
        <begin position="66"/>
        <end position="136"/>
    </location>
</feature>
<feature type="compositionally biased region" description="Low complexity" evidence="11">
    <location>
        <begin position="88"/>
        <end position="101"/>
    </location>
</feature>
<feature type="chain" id="PRO_5002240440" description="cutinase" evidence="12">
    <location>
        <begin position="24"/>
        <end position="511"/>
    </location>
</feature>
<feature type="signal peptide" evidence="12">
    <location>
        <begin position="1"/>
        <end position="23"/>
    </location>
</feature>
<comment type="subcellular location">
    <subcellularLocation>
        <location evidence="1">Secreted</location>
    </subcellularLocation>
</comment>
<dbReference type="GO" id="GO:0016052">
    <property type="term" value="P:carbohydrate catabolic process"/>
    <property type="evidence" value="ECO:0000318"/>
    <property type="project" value="GO_Central"/>
</dbReference>
<name>A0A0D1DTW8_MYCMD</name>
<evidence type="ECO:0000256" key="9">
    <source>
        <dbReference type="PIRSR" id="PIRSR611150-1"/>
    </source>
</evidence>
<accession>A0A0D1DTW8</accession>
<dbReference type="GeneID" id="23567121"/>
<dbReference type="OrthoDB" id="2586582at2759"/>
<sequence>MRALKSVWTSVLVWIVLWAQIHASRAVATDELNHHNKNDGSFAKVRRRAEPLPKIGAGGFGTIRGIGASGASGTDANGAPTDGSTQNSPAESSAPAESAPAQQRMLRRTSASDAQLARVTGGVDQRNAADPPDASHEQMDRLLEAVIMPKDERHHAGSFKVAEEGASSSSSPTSASTDSSSRRGRVHGKRAPLPLTMGRLGSMLGGGELGGLSSFMPGAGGSSGGLGGLSSFMPGAGGSSGGLGGLSSIMPSAGGSGGGVGGLSGMLPSAGGVGDSSAGGSIEAGGGSRGGCPPLYLIFARGTTEIQGTFGIVGRPLCTGLQQQIPGTQCYDTVYSSDMDYFMSPSQGAQTASGYMASVSSRCASTKFVLGGYSKGAMVVHLIKQANNVVGAVTFGDPYKMQAVPTTRNWKLFCNLGDPVCENGMNVMSHLSYAGEVGTAVSFLVQAYRSSTGGSSSSSSNSGASASDAAGAGGASSGLGGLGGLSNLGLKKRVSKSSSDRSHHHQRSRRH</sequence>
<dbReference type="PANTHER" id="PTHR48250:SF3">
    <property type="entry name" value="CUTINASE 1-RELATED"/>
    <property type="match status" value="1"/>
</dbReference>
<evidence type="ECO:0000256" key="10">
    <source>
        <dbReference type="PIRSR" id="PIRSR611150-2"/>
    </source>
</evidence>
<evidence type="ECO:0000256" key="6">
    <source>
        <dbReference type="ARBA" id="ARBA00022801"/>
    </source>
</evidence>
<feature type="disulfide bond" evidence="10">
    <location>
        <begin position="292"/>
        <end position="363"/>
    </location>
</feature>
<dbReference type="EMBL" id="CM003160">
    <property type="protein sequence ID" value="KIS66025.1"/>
    <property type="molecule type" value="Genomic_DNA"/>
</dbReference>
<dbReference type="PANTHER" id="PTHR48250">
    <property type="entry name" value="CUTINASE 2-RELATED"/>
    <property type="match status" value="1"/>
</dbReference>
<evidence type="ECO:0000313" key="13">
    <source>
        <dbReference type="EMBL" id="KIS66025.1"/>
    </source>
</evidence>
<feature type="active site" description="Proton donor/acceptor" evidence="9">
    <location>
        <position position="430"/>
    </location>
</feature>
<evidence type="ECO:0000256" key="3">
    <source>
        <dbReference type="ARBA" id="ARBA00013095"/>
    </source>
</evidence>
<keyword evidence="14" id="KW-1185">Reference proteome</keyword>
<feature type="compositionally biased region" description="Low complexity" evidence="11">
    <location>
        <begin position="452"/>
        <end position="470"/>
    </location>
</feature>
<feature type="compositionally biased region" description="Basic residues" evidence="11">
    <location>
        <begin position="502"/>
        <end position="511"/>
    </location>
</feature>
<dbReference type="Gene3D" id="3.40.50.1820">
    <property type="entry name" value="alpha/beta hydrolase"/>
    <property type="match status" value="1"/>
</dbReference>
<dbReference type="GO" id="GO:0050525">
    <property type="term" value="F:cutinase activity"/>
    <property type="evidence" value="ECO:0000318"/>
    <property type="project" value="GO_Central"/>
</dbReference>
<feature type="active site" evidence="9">
    <location>
        <position position="418"/>
    </location>
</feature>
<evidence type="ECO:0000256" key="5">
    <source>
        <dbReference type="ARBA" id="ARBA00022729"/>
    </source>
</evidence>
<feature type="region of interest" description="Disordered" evidence="11">
    <location>
        <begin position="156"/>
        <end position="198"/>
    </location>
</feature>
<dbReference type="STRING" id="237631.A0A0D1DTW8"/>
<dbReference type="Pfam" id="PF01083">
    <property type="entry name" value="Cutinase"/>
    <property type="match status" value="1"/>
</dbReference>
<dbReference type="VEuPathDB" id="FungiDB:UMAG_11211"/>
<evidence type="ECO:0000256" key="2">
    <source>
        <dbReference type="ARBA" id="ARBA00007534"/>
    </source>
</evidence>
<evidence type="ECO:0000256" key="12">
    <source>
        <dbReference type="SAM" id="SignalP"/>
    </source>
</evidence>
<gene>
    <name evidence="13" type="ORF">UMAG_11211</name>
</gene>
<keyword evidence="5 12" id="KW-0732">Signal</keyword>
<comment type="similarity">
    <text evidence="2">Belongs to the cutinase family.</text>
</comment>
<dbReference type="InterPro" id="IPR029058">
    <property type="entry name" value="AB_hydrolase_fold"/>
</dbReference>
<evidence type="ECO:0000256" key="11">
    <source>
        <dbReference type="SAM" id="MobiDB-lite"/>
    </source>
</evidence>
<dbReference type="InterPro" id="IPR000675">
    <property type="entry name" value="Cutinase/axe"/>
</dbReference>
<evidence type="ECO:0000256" key="7">
    <source>
        <dbReference type="ARBA" id="ARBA00023157"/>
    </source>
</evidence>
<feature type="region of interest" description="Disordered" evidence="11">
    <location>
        <begin position="487"/>
        <end position="511"/>
    </location>
</feature>
<evidence type="ECO:0000256" key="4">
    <source>
        <dbReference type="ARBA" id="ARBA00022525"/>
    </source>
</evidence>
<feature type="disulfide bond" evidence="10">
    <location>
        <begin position="414"/>
        <end position="421"/>
    </location>
</feature>
<dbReference type="KEGG" id="uma:UMAG_11211"/>
<evidence type="ECO:0000256" key="8">
    <source>
        <dbReference type="ARBA" id="ARBA00034045"/>
    </source>
</evidence>
<dbReference type="GO" id="GO:0005576">
    <property type="term" value="C:extracellular region"/>
    <property type="evidence" value="ECO:0007669"/>
    <property type="project" value="UniProtKB-SubCell"/>
</dbReference>
<evidence type="ECO:0000256" key="1">
    <source>
        <dbReference type="ARBA" id="ARBA00004613"/>
    </source>
</evidence>
<evidence type="ECO:0000313" key="14">
    <source>
        <dbReference type="Proteomes" id="UP000000561"/>
    </source>
</evidence>
<dbReference type="SMART" id="SM01110">
    <property type="entry name" value="Cutinase"/>
    <property type="match status" value="1"/>
</dbReference>
<dbReference type="ESTHER" id="ustma-q4p198">
    <property type="family name" value="Cutinase"/>
</dbReference>
<dbReference type="SUPFAM" id="SSF53474">
    <property type="entry name" value="alpha/beta-Hydrolases"/>
    <property type="match status" value="1"/>
</dbReference>
<keyword evidence="7 10" id="KW-1015">Disulfide bond</keyword>
<feature type="region of interest" description="Disordered" evidence="11">
    <location>
        <begin position="452"/>
        <end position="474"/>
    </location>
</feature>
<organism evidence="13 14">
    <name type="scientific">Mycosarcoma maydis</name>
    <name type="common">Corn smut fungus</name>
    <name type="synonym">Ustilago maydis</name>
    <dbReference type="NCBI Taxonomy" id="5270"/>
    <lineage>
        <taxon>Eukaryota</taxon>
        <taxon>Fungi</taxon>
        <taxon>Dikarya</taxon>
        <taxon>Basidiomycota</taxon>
        <taxon>Ustilaginomycotina</taxon>
        <taxon>Ustilaginomycetes</taxon>
        <taxon>Ustilaginales</taxon>
        <taxon>Ustilaginaceae</taxon>
        <taxon>Mycosarcoma</taxon>
    </lineage>
</organism>
<feature type="active site" description="Nucleophile" evidence="9">
    <location>
        <position position="374"/>
    </location>
</feature>
<protein>
    <recommendedName>
        <fullName evidence="3">cutinase</fullName>
        <ecNumber evidence="3">3.1.1.74</ecNumber>
    </recommendedName>
</protein>
<keyword evidence="6" id="KW-0378">Hydrolase</keyword>
<dbReference type="RefSeq" id="XP_011392491.1">
    <property type="nucleotide sequence ID" value="XM_011394189.1"/>
</dbReference>
<reference evidence="13 14" key="1">
    <citation type="journal article" date="2006" name="Nature">
        <title>Insights from the genome of the biotrophic fungal plant pathogen Ustilago maydis.</title>
        <authorList>
            <person name="Kamper J."/>
            <person name="Kahmann R."/>
            <person name="Bolker M."/>
            <person name="Ma L.J."/>
            <person name="Brefort T."/>
            <person name="Saville B.J."/>
            <person name="Banuett F."/>
            <person name="Kronstad J.W."/>
            <person name="Gold S.E."/>
            <person name="Muller O."/>
            <person name="Perlin M.H."/>
            <person name="Wosten H.A."/>
            <person name="de Vries R."/>
            <person name="Ruiz-Herrera J."/>
            <person name="Reynaga-Pena C.G."/>
            <person name="Snetselaar K."/>
            <person name="McCann M."/>
            <person name="Perez-Martin J."/>
            <person name="Feldbrugge M."/>
            <person name="Basse C.W."/>
            <person name="Steinberg G."/>
            <person name="Ibeas J.I."/>
            <person name="Holloman W."/>
            <person name="Guzman P."/>
            <person name="Farman M."/>
            <person name="Stajich J.E."/>
            <person name="Sentandreu R."/>
            <person name="Gonzalez-Prieto J.M."/>
            <person name="Kennell J.C."/>
            <person name="Molina L."/>
            <person name="Schirawski J."/>
            <person name="Mendoza-Mendoza A."/>
            <person name="Greilinger D."/>
            <person name="Munch K."/>
            <person name="Rossel N."/>
            <person name="Scherer M."/>
            <person name="Vranes M."/>
            <person name="Ladendorf O."/>
            <person name="Vincon V."/>
            <person name="Fuchs U."/>
            <person name="Sandrock B."/>
            <person name="Meng S."/>
            <person name="Ho E.C."/>
            <person name="Cahill M.J."/>
            <person name="Boyce K.J."/>
            <person name="Klose J."/>
            <person name="Klosterman S.J."/>
            <person name="Deelstra H.J."/>
            <person name="Ortiz-Castellanos L."/>
            <person name="Li W."/>
            <person name="Sanchez-Alonso P."/>
            <person name="Schreier P.H."/>
            <person name="Hauser-Hahn I."/>
            <person name="Vaupel M."/>
            <person name="Koopmann E."/>
            <person name="Friedrich G."/>
            <person name="Voss H."/>
            <person name="Schluter T."/>
            <person name="Margolis J."/>
            <person name="Platt D."/>
            <person name="Swimmer C."/>
            <person name="Gnirke A."/>
            <person name="Chen F."/>
            <person name="Vysotskaia V."/>
            <person name="Mannhaupt G."/>
            <person name="Guldener U."/>
            <person name="Munsterkotter M."/>
            <person name="Haase D."/>
            <person name="Oesterheld M."/>
            <person name="Mewes H.W."/>
            <person name="Mauceli E.W."/>
            <person name="DeCaprio D."/>
            <person name="Wade C.M."/>
            <person name="Butler J."/>
            <person name="Young S."/>
            <person name="Jaffe D.B."/>
            <person name="Calvo S."/>
            <person name="Nusbaum C."/>
            <person name="Galagan J."/>
            <person name="Birren B.W."/>
        </authorList>
    </citation>
    <scope>NUCLEOTIDE SEQUENCE [LARGE SCALE GENOMIC DNA]</scope>
    <source>
        <strain evidence="14">DSM 14603 / FGSC 9021 / UM521</strain>
    </source>
</reference>
<dbReference type="InterPro" id="IPR011150">
    <property type="entry name" value="Cutinase_monf"/>
</dbReference>
<dbReference type="eggNOG" id="ENOG502S47Q">
    <property type="taxonomic scope" value="Eukaryota"/>
</dbReference>
<keyword evidence="4" id="KW-0964">Secreted</keyword>
<feature type="compositionally biased region" description="Low complexity" evidence="11">
    <location>
        <begin position="166"/>
        <end position="179"/>
    </location>
</feature>
<dbReference type="Proteomes" id="UP000000561">
    <property type="component" value="Chromosome 21"/>
</dbReference>
<proteinExistence type="inferred from homology"/>
<dbReference type="InParanoid" id="A0A0D1DTW8"/>
<comment type="catalytic activity">
    <reaction evidence="8">
        <text>cutin + H2O = cutin monomers.</text>
        <dbReference type="EC" id="3.1.1.74"/>
    </reaction>
</comment>
<dbReference type="AlphaFoldDB" id="A0A0D1DTW8"/>
<dbReference type="EC" id="3.1.1.74" evidence="3"/>